<comment type="caution">
    <text evidence="2">The sequence shown here is derived from an EMBL/GenBank/DDBJ whole genome shotgun (WGS) entry which is preliminary data.</text>
</comment>
<gene>
    <name evidence="2" type="ORF">QFZ26_002442</name>
</gene>
<evidence type="ECO:0000313" key="3">
    <source>
        <dbReference type="Proteomes" id="UP001239083"/>
    </source>
</evidence>
<accession>A0ABU0R9X7</accession>
<name>A0ABU0R9X7_9MICO</name>
<dbReference type="InterPro" id="IPR050228">
    <property type="entry name" value="Carboxylesterase_BioH"/>
</dbReference>
<dbReference type="Gene3D" id="3.40.50.1820">
    <property type="entry name" value="alpha/beta hydrolase"/>
    <property type="match status" value="1"/>
</dbReference>
<feature type="domain" description="AB hydrolase-1" evidence="1">
    <location>
        <begin position="43"/>
        <end position="147"/>
    </location>
</feature>
<dbReference type="Proteomes" id="UP001239083">
    <property type="component" value="Unassembled WGS sequence"/>
</dbReference>
<dbReference type="EMBL" id="JAUSYY010000001">
    <property type="protein sequence ID" value="MDQ0894887.1"/>
    <property type="molecule type" value="Genomic_DNA"/>
</dbReference>
<dbReference type="Pfam" id="PF00561">
    <property type="entry name" value="Abhydrolase_1"/>
    <property type="match status" value="1"/>
</dbReference>
<evidence type="ECO:0000259" key="1">
    <source>
        <dbReference type="Pfam" id="PF00561"/>
    </source>
</evidence>
<evidence type="ECO:0000313" key="2">
    <source>
        <dbReference type="EMBL" id="MDQ0894887.1"/>
    </source>
</evidence>
<dbReference type="PRINTS" id="PR00111">
    <property type="entry name" value="ABHYDROLASE"/>
</dbReference>
<reference evidence="2 3" key="1">
    <citation type="submission" date="2023-07" db="EMBL/GenBank/DDBJ databases">
        <title>Comparative genomics of wheat-associated soil bacteria to identify genetic determinants of phenazine resistance.</title>
        <authorList>
            <person name="Mouncey N."/>
        </authorList>
    </citation>
    <scope>NUCLEOTIDE SEQUENCE [LARGE SCALE GENOMIC DNA]</scope>
    <source>
        <strain evidence="2 3">V3I3</strain>
    </source>
</reference>
<keyword evidence="3" id="KW-1185">Reference proteome</keyword>
<sequence length="273" mass="29824">MAARMADMIDAIRPLVEMPPPVYVMSASGRRLATYRWGDDDAPTVLCVHGFASSCRDNWVSTGWVRDLTRAGFRVLGVDQRGHGESDKPHEASAFSMDELVGDLVTVLDTYLLDSVLYAGYSLGARVGWQLAVQVPERVERAVLGGIPDGRPLARLQIDQASAYAERGIPVEDQVTRNYVTLAERVPGNDLRSLVALAEGMRLGDADPDPEHPPLQPILFATGSEDAILERSRGLADATPNGTFVELPGRHHFNAPGSRVFRQAAVDFFTTQR</sequence>
<dbReference type="PANTHER" id="PTHR43194:SF2">
    <property type="entry name" value="PEROXISOMAL MEMBRANE PROTEIN LPX1"/>
    <property type="match status" value="1"/>
</dbReference>
<dbReference type="InterPro" id="IPR000073">
    <property type="entry name" value="AB_hydrolase_1"/>
</dbReference>
<organism evidence="2 3">
    <name type="scientific">Agromyces ramosus</name>
    <dbReference type="NCBI Taxonomy" id="33879"/>
    <lineage>
        <taxon>Bacteria</taxon>
        <taxon>Bacillati</taxon>
        <taxon>Actinomycetota</taxon>
        <taxon>Actinomycetes</taxon>
        <taxon>Micrococcales</taxon>
        <taxon>Microbacteriaceae</taxon>
        <taxon>Agromyces</taxon>
    </lineage>
</organism>
<protein>
    <submittedName>
        <fullName evidence="2">Pimeloyl-ACP methyl ester carboxylesterase</fullName>
    </submittedName>
</protein>
<dbReference type="PANTHER" id="PTHR43194">
    <property type="entry name" value="HYDROLASE ALPHA/BETA FOLD FAMILY"/>
    <property type="match status" value="1"/>
</dbReference>
<dbReference type="SUPFAM" id="SSF53474">
    <property type="entry name" value="alpha/beta-Hydrolases"/>
    <property type="match status" value="1"/>
</dbReference>
<proteinExistence type="predicted"/>
<dbReference type="InterPro" id="IPR029058">
    <property type="entry name" value="AB_hydrolase_fold"/>
</dbReference>